<dbReference type="InterPro" id="IPR027417">
    <property type="entry name" value="P-loop_NTPase"/>
</dbReference>
<feature type="domain" description="Disease resistance protein winged helix" evidence="15">
    <location>
        <begin position="400"/>
        <end position="470"/>
    </location>
</feature>
<accession>A0ABQ7UZJ2</accession>
<dbReference type="InterPro" id="IPR044974">
    <property type="entry name" value="Disease_R_plants"/>
</dbReference>
<keyword evidence="5" id="KW-0963">Cytoplasm</keyword>
<dbReference type="EMBL" id="JAIVGD010000015">
    <property type="protein sequence ID" value="KAH0757249.1"/>
    <property type="molecule type" value="Genomic_DNA"/>
</dbReference>
<evidence type="ECO:0000256" key="12">
    <source>
        <dbReference type="ARBA" id="ARBA00023054"/>
    </source>
</evidence>
<evidence type="ECO:0000256" key="11">
    <source>
        <dbReference type="ARBA" id="ARBA00022840"/>
    </source>
</evidence>
<evidence type="ECO:0000313" key="18">
    <source>
        <dbReference type="Proteomes" id="UP000826656"/>
    </source>
</evidence>
<dbReference type="PRINTS" id="PR00364">
    <property type="entry name" value="DISEASERSIST"/>
</dbReference>
<dbReference type="InterPro" id="IPR055414">
    <property type="entry name" value="LRR_R13L4/SHOC2-like"/>
</dbReference>
<dbReference type="SUPFAM" id="SSF52058">
    <property type="entry name" value="L domain-like"/>
    <property type="match status" value="1"/>
</dbReference>
<keyword evidence="11" id="KW-0067">ATP-binding</keyword>
<dbReference type="Gene3D" id="1.10.8.430">
    <property type="entry name" value="Helical domain of apoptotic protease-activating factors"/>
    <property type="match status" value="1"/>
</dbReference>
<dbReference type="PANTHER" id="PTHR23155:SF1152">
    <property type="entry name" value="AAA+ ATPASE DOMAIN-CONTAINING PROTEIN"/>
    <property type="match status" value="1"/>
</dbReference>
<keyword evidence="9" id="KW-0547">Nucleotide-binding</keyword>
<keyword evidence="10" id="KW-0611">Plant defense</keyword>
<keyword evidence="7" id="KW-0381">Hypersensitive response</keyword>
<reference evidence="17 18" key="1">
    <citation type="journal article" date="2021" name="bioRxiv">
        <title>Chromosome-scale and haplotype-resolved genome assembly of a tetraploid potato cultivar.</title>
        <authorList>
            <person name="Sun H."/>
            <person name="Jiao W.-B."/>
            <person name="Krause K."/>
            <person name="Campoy J.A."/>
            <person name="Goel M."/>
            <person name="Folz-Donahue K."/>
            <person name="Kukat C."/>
            <person name="Huettel B."/>
            <person name="Schneeberger K."/>
        </authorList>
    </citation>
    <scope>NUCLEOTIDE SEQUENCE [LARGE SCALE GENOMIC DNA]</scope>
    <source>
        <strain evidence="17">SolTubOtavaFocal</strain>
        <tissue evidence="17">Leaves</tissue>
    </source>
</reference>
<evidence type="ECO:0000259" key="15">
    <source>
        <dbReference type="Pfam" id="PF23559"/>
    </source>
</evidence>
<keyword evidence="12" id="KW-0175">Coiled coil</keyword>
<gene>
    <name evidence="17" type="ORF">KY290_020742</name>
</gene>
<evidence type="ECO:0000256" key="13">
    <source>
        <dbReference type="ARBA" id="ARBA00023136"/>
    </source>
</evidence>
<evidence type="ECO:0000256" key="2">
    <source>
        <dbReference type="ARBA" id="ARBA00004170"/>
    </source>
</evidence>
<dbReference type="Gene3D" id="3.80.10.10">
    <property type="entry name" value="Ribonuclease Inhibitor"/>
    <property type="match status" value="1"/>
</dbReference>
<evidence type="ECO:0000256" key="10">
    <source>
        <dbReference type="ARBA" id="ARBA00022821"/>
    </source>
</evidence>
<evidence type="ECO:0000256" key="5">
    <source>
        <dbReference type="ARBA" id="ARBA00022490"/>
    </source>
</evidence>
<comment type="caution">
    <text evidence="17">The sequence shown here is derived from an EMBL/GenBank/DDBJ whole genome shotgun (WGS) entry which is preliminary data.</text>
</comment>
<feature type="domain" description="NB-ARC" evidence="14">
    <location>
        <begin position="144"/>
        <end position="315"/>
    </location>
</feature>
<sequence>MAAYSAVISLLQTLEQRTPELMIRDQTLESIHATAEYFEHVLETISKSRRFDPEKIKSLEENIRVAASDAEDVVELKNSHIIEGSSWTFENLIQVAEKMNTTKKQVMEIVSHDVDQILELFGDSLIGTPSTSYPILSDQLGLEDDLKIIVKRLTGPPSDLDIVTISGMGGIGKTTLAKKVYDHLTIRYHFDIFAWLTISQEFRCRNVLLEALHCILKETDSFKTYPYDENELADRVQKELKGKRYLVVVDDIWSTDVWDSIRGIFPNYNNGSRILLTTRENEVAMYANTCIPHEMSLLSLENGWRLLCDKVFEPNNEHPPELEEIGKEIVEKCQGLPLTISVIAGHLSKLVRTLESWKDVARTLSEIIASHPDKCLGVLGLSYHHLPSRLKPCFLSMSSFPEDFHFETQILIQLWIAEGFIRTSENGKSLEEVAIDYLEDLISRNLLQARKRRFNGEIKTCGIHDLLREFCLTEAEMTKHMHVERTHSTLPTQKHNVRRFSFQTEYYSVDDCYKLLPPVSRSIYLFSQLNLPIVPSIKPHMRSPIYRHDPIIHELFSHFNLLRVLSMNTKGLTFESFPLVITKLFHLRYLQVHFEGGIPESISELQNLQTLIFSGTFPFDITLPMKIWMMKNLRYIRLDRPTYLPNPGTESLVTGMPNLQEFSGHCTNEVFSGIPNLKRLIFHLPNNKRNYKCWQLDISRLTKLESFKYYGTFITAYRIKRFDFPTSLRRLSLTVCREFFRTDISSTVMMLPNLEELKLKHCGDMLNTWRLSDEDKFKSLKLLLLSDSDHEHWEASSDNFPNLKRLVLKNCYRLQEIPADFGEIGTLESIELHNCTITAEDSAREIVQEQEDMGNYFLKVYIHNSRRE</sequence>
<evidence type="ECO:0000256" key="3">
    <source>
        <dbReference type="ARBA" id="ARBA00004496"/>
    </source>
</evidence>
<dbReference type="Gene3D" id="1.20.5.4130">
    <property type="match status" value="1"/>
</dbReference>
<evidence type="ECO:0000259" key="16">
    <source>
        <dbReference type="Pfam" id="PF23598"/>
    </source>
</evidence>
<comment type="subcellular location">
    <subcellularLocation>
        <location evidence="3">Cytoplasm</location>
    </subcellularLocation>
    <subcellularLocation>
        <location evidence="2">Membrane</location>
        <topology evidence="2">Peripheral membrane protein</topology>
    </subcellularLocation>
</comment>
<dbReference type="Proteomes" id="UP000826656">
    <property type="component" value="Unassembled WGS sequence"/>
</dbReference>
<evidence type="ECO:0000259" key="14">
    <source>
        <dbReference type="Pfam" id="PF00931"/>
    </source>
</evidence>
<comment type="function">
    <text evidence="1">Confers resistance to late blight (Phytophthora infestans) races carrying the avirulence gene Avr1. Resistance proteins guard the plant against pathogens that contain an appropriate avirulence protein via an indirect interaction with this avirulence protein. That triggers a defense system including the hypersensitive response, which restricts the pathogen growth.</text>
</comment>
<dbReference type="InterPro" id="IPR058922">
    <property type="entry name" value="WHD_DRP"/>
</dbReference>
<evidence type="ECO:0000256" key="6">
    <source>
        <dbReference type="ARBA" id="ARBA00022614"/>
    </source>
</evidence>
<dbReference type="InterPro" id="IPR002182">
    <property type="entry name" value="NB-ARC"/>
</dbReference>
<protein>
    <recommendedName>
        <fullName evidence="19">NB-ARC domain-containing protein</fullName>
    </recommendedName>
</protein>
<dbReference type="InterPro" id="IPR036388">
    <property type="entry name" value="WH-like_DNA-bd_sf"/>
</dbReference>
<dbReference type="Pfam" id="PF00931">
    <property type="entry name" value="NB-ARC"/>
    <property type="match status" value="1"/>
</dbReference>
<evidence type="ECO:0000313" key="17">
    <source>
        <dbReference type="EMBL" id="KAH0757249.1"/>
    </source>
</evidence>
<evidence type="ECO:0008006" key="19">
    <source>
        <dbReference type="Google" id="ProtNLM"/>
    </source>
</evidence>
<dbReference type="Pfam" id="PF23598">
    <property type="entry name" value="LRR_14"/>
    <property type="match status" value="1"/>
</dbReference>
<dbReference type="Pfam" id="PF23559">
    <property type="entry name" value="WHD_DRP"/>
    <property type="match status" value="1"/>
</dbReference>
<dbReference type="PANTHER" id="PTHR23155">
    <property type="entry name" value="DISEASE RESISTANCE PROTEIN RP"/>
    <property type="match status" value="1"/>
</dbReference>
<evidence type="ECO:0000256" key="9">
    <source>
        <dbReference type="ARBA" id="ARBA00022741"/>
    </source>
</evidence>
<dbReference type="InterPro" id="IPR032675">
    <property type="entry name" value="LRR_dom_sf"/>
</dbReference>
<name>A0ABQ7UZJ2_SOLTU</name>
<keyword evidence="6" id="KW-0433">Leucine-rich repeat</keyword>
<organism evidence="17 18">
    <name type="scientific">Solanum tuberosum</name>
    <name type="common">Potato</name>
    <dbReference type="NCBI Taxonomy" id="4113"/>
    <lineage>
        <taxon>Eukaryota</taxon>
        <taxon>Viridiplantae</taxon>
        <taxon>Streptophyta</taxon>
        <taxon>Embryophyta</taxon>
        <taxon>Tracheophyta</taxon>
        <taxon>Spermatophyta</taxon>
        <taxon>Magnoliopsida</taxon>
        <taxon>eudicotyledons</taxon>
        <taxon>Gunneridae</taxon>
        <taxon>Pentapetalae</taxon>
        <taxon>asterids</taxon>
        <taxon>lamiids</taxon>
        <taxon>Solanales</taxon>
        <taxon>Solanaceae</taxon>
        <taxon>Solanoideae</taxon>
        <taxon>Solaneae</taxon>
        <taxon>Solanum</taxon>
    </lineage>
</organism>
<feature type="domain" description="Disease resistance R13L4/SHOC-2-like LRR" evidence="16">
    <location>
        <begin position="541"/>
        <end position="812"/>
    </location>
</feature>
<keyword evidence="18" id="KW-1185">Reference proteome</keyword>
<keyword evidence="8" id="KW-0677">Repeat</keyword>
<dbReference type="Gene3D" id="1.10.10.10">
    <property type="entry name" value="Winged helix-like DNA-binding domain superfamily/Winged helix DNA-binding domain"/>
    <property type="match status" value="1"/>
</dbReference>
<evidence type="ECO:0000256" key="1">
    <source>
        <dbReference type="ARBA" id="ARBA00002074"/>
    </source>
</evidence>
<comment type="similarity">
    <text evidence="4">Belongs to the disease resistance NB-LRR family.</text>
</comment>
<evidence type="ECO:0000256" key="4">
    <source>
        <dbReference type="ARBA" id="ARBA00008894"/>
    </source>
</evidence>
<proteinExistence type="inferred from homology"/>
<dbReference type="InterPro" id="IPR042197">
    <property type="entry name" value="Apaf_helical"/>
</dbReference>
<evidence type="ECO:0000256" key="7">
    <source>
        <dbReference type="ARBA" id="ARBA00022667"/>
    </source>
</evidence>
<evidence type="ECO:0000256" key="8">
    <source>
        <dbReference type="ARBA" id="ARBA00022737"/>
    </source>
</evidence>
<keyword evidence="13" id="KW-0472">Membrane</keyword>
<dbReference type="SUPFAM" id="SSF52540">
    <property type="entry name" value="P-loop containing nucleoside triphosphate hydrolases"/>
    <property type="match status" value="1"/>
</dbReference>
<dbReference type="Gene3D" id="3.40.50.300">
    <property type="entry name" value="P-loop containing nucleotide triphosphate hydrolases"/>
    <property type="match status" value="1"/>
</dbReference>